<evidence type="ECO:0000256" key="3">
    <source>
        <dbReference type="ARBA" id="ARBA00023015"/>
    </source>
</evidence>
<reference evidence="10 11" key="1">
    <citation type="submission" date="2018-10" db="EMBL/GenBank/DDBJ databases">
        <title>A high-quality apple genome assembly.</title>
        <authorList>
            <person name="Hu J."/>
        </authorList>
    </citation>
    <scope>NUCLEOTIDE SEQUENCE [LARGE SCALE GENOMIC DNA]</scope>
    <source>
        <strain evidence="11">cv. HFTH1</strain>
        <tissue evidence="10">Young leaf</tissue>
    </source>
</reference>
<keyword evidence="7" id="KW-0175">Coiled coil</keyword>
<evidence type="ECO:0000313" key="10">
    <source>
        <dbReference type="EMBL" id="RXH76257.1"/>
    </source>
</evidence>
<dbReference type="SMART" id="SM00338">
    <property type="entry name" value="BRLZ"/>
    <property type="match status" value="1"/>
</dbReference>
<evidence type="ECO:0000259" key="9">
    <source>
        <dbReference type="PROSITE" id="PS50217"/>
    </source>
</evidence>
<feature type="compositionally biased region" description="Basic and acidic residues" evidence="8">
    <location>
        <begin position="465"/>
        <end position="475"/>
    </location>
</feature>
<keyword evidence="6" id="KW-0539">Nucleus</keyword>
<feature type="region of interest" description="Disordered" evidence="8">
    <location>
        <begin position="70"/>
        <end position="117"/>
    </location>
</feature>
<accession>A0A498I2V3</accession>
<comment type="similarity">
    <text evidence="2">Belongs to the bZIP family.</text>
</comment>
<dbReference type="PANTHER" id="PTHR45967">
    <property type="entry name" value="G-BOX-BINDING FACTOR 3-RELATED"/>
    <property type="match status" value="1"/>
</dbReference>
<dbReference type="AlphaFoldDB" id="A0A498I2V3"/>
<dbReference type="GO" id="GO:0003700">
    <property type="term" value="F:DNA-binding transcription factor activity"/>
    <property type="evidence" value="ECO:0007669"/>
    <property type="project" value="InterPro"/>
</dbReference>
<feature type="compositionally biased region" description="Polar residues" evidence="8">
    <location>
        <begin position="421"/>
        <end position="433"/>
    </location>
</feature>
<comment type="subcellular location">
    <subcellularLocation>
        <location evidence="1">Nucleus</location>
    </subcellularLocation>
</comment>
<feature type="coiled-coil region" evidence="7">
    <location>
        <begin position="184"/>
        <end position="232"/>
    </location>
</feature>
<gene>
    <name evidence="10" type="ORF">DVH24_019145</name>
</gene>
<evidence type="ECO:0000256" key="1">
    <source>
        <dbReference type="ARBA" id="ARBA00004123"/>
    </source>
</evidence>
<evidence type="ECO:0000256" key="5">
    <source>
        <dbReference type="ARBA" id="ARBA00023163"/>
    </source>
</evidence>
<dbReference type="InterPro" id="IPR044827">
    <property type="entry name" value="GBF-like"/>
</dbReference>
<dbReference type="InterPro" id="IPR045314">
    <property type="entry name" value="bZIP_plant_GBF1"/>
</dbReference>
<keyword evidence="3" id="KW-0805">Transcription regulation</keyword>
<evidence type="ECO:0000256" key="7">
    <source>
        <dbReference type="SAM" id="Coils"/>
    </source>
</evidence>
<dbReference type="PROSITE" id="PS50217">
    <property type="entry name" value="BZIP"/>
    <property type="match status" value="1"/>
</dbReference>
<feature type="domain" description="BZIP" evidence="9">
    <location>
        <begin position="187"/>
        <end position="233"/>
    </location>
</feature>
<name>A0A498I2V3_MALDO</name>
<feature type="compositionally biased region" description="Gly residues" evidence="8">
    <location>
        <begin position="35"/>
        <end position="45"/>
    </location>
</feature>
<feature type="compositionally biased region" description="Low complexity" evidence="8">
    <location>
        <begin position="1"/>
        <end position="34"/>
    </location>
</feature>
<protein>
    <recommendedName>
        <fullName evidence="9">BZIP domain-containing protein</fullName>
    </recommendedName>
</protein>
<feature type="region of interest" description="Disordered" evidence="8">
    <location>
        <begin position="1"/>
        <end position="53"/>
    </location>
</feature>
<organism evidence="10 11">
    <name type="scientific">Malus domestica</name>
    <name type="common">Apple</name>
    <name type="synonym">Pyrus malus</name>
    <dbReference type="NCBI Taxonomy" id="3750"/>
    <lineage>
        <taxon>Eukaryota</taxon>
        <taxon>Viridiplantae</taxon>
        <taxon>Streptophyta</taxon>
        <taxon>Embryophyta</taxon>
        <taxon>Tracheophyta</taxon>
        <taxon>Spermatophyta</taxon>
        <taxon>Magnoliopsida</taxon>
        <taxon>eudicotyledons</taxon>
        <taxon>Gunneridae</taxon>
        <taxon>Pentapetalae</taxon>
        <taxon>rosids</taxon>
        <taxon>fabids</taxon>
        <taxon>Rosales</taxon>
        <taxon>Rosaceae</taxon>
        <taxon>Amygdaloideae</taxon>
        <taxon>Maleae</taxon>
        <taxon>Malus</taxon>
    </lineage>
</organism>
<evidence type="ECO:0000256" key="6">
    <source>
        <dbReference type="ARBA" id="ARBA00023242"/>
    </source>
</evidence>
<dbReference type="SUPFAM" id="SSF57959">
    <property type="entry name" value="Leucine zipper domain"/>
    <property type="match status" value="1"/>
</dbReference>
<dbReference type="CDD" id="cd14702">
    <property type="entry name" value="bZIP_plant_GBF1"/>
    <property type="match status" value="1"/>
</dbReference>
<dbReference type="EMBL" id="RDQH01000340">
    <property type="protein sequence ID" value="RXH76257.1"/>
    <property type="molecule type" value="Genomic_DNA"/>
</dbReference>
<evidence type="ECO:0000256" key="2">
    <source>
        <dbReference type="ARBA" id="ARBA00007163"/>
    </source>
</evidence>
<keyword evidence="4" id="KW-0238">DNA-binding</keyword>
<dbReference type="InterPro" id="IPR004827">
    <property type="entry name" value="bZIP"/>
</dbReference>
<dbReference type="STRING" id="3750.A0A498I2V3"/>
<dbReference type="GO" id="GO:0005634">
    <property type="term" value="C:nucleus"/>
    <property type="evidence" value="ECO:0007669"/>
    <property type="project" value="UniProtKB-SubCell"/>
</dbReference>
<evidence type="ECO:0000313" key="11">
    <source>
        <dbReference type="Proteomes" id="UP000290289"/>
    </source>
</evidence>
<evidence type="ECO:0000256" key="8">
    <source>
        <dbReference type="SAM" id="MobiDB-lite"/>
    </source>
</evidence>
<dbReference type="Proteomes" id="UP000290289">
    <property type="component" value="Chromosome 14"/>
</dbReference>
<keyword evidence="5" id="KW-0804">Transcription</keyword>
<evidence type="ECO:0000256" key="4">
    <source>
        <dbReference type="ARBA" id="ARBA00023125"/>
    </source>
</evidence>
<sequence>MVSSWRRSFSSSTVSTAAGPSSSPDSGSYSSSTSGGVGGFGGSGGADRMVKEELEAAEALADLAHLAMRESSGAESGGNWGQKGKRARKRVKSESPPSRSGLNPLDPPPTCPDLLPQDQAVTGLQQCETVCTNVLTEPVKTEQVLSEKVVKAEHDTELNKPSPICTTIYPSFTCSKSRRNLTEEEKEERRIRRIMANRESARQTIRRRQALCEELTRKAADLALENENLKRSLTIHGSTNFIHIFGDILNPKKKELAVKEFQSLEKTNKHLKVQMAKVIKAEDQEALAENMSAYVQMQIPPSSPTNSPFCLFNRPPITPLFWPPIIQSSNSIQVQHVLQNPIAVLSNISLPANGAAESSLDQETPPNINGARTPLCVFPCPWFIPHFDNGNGLQPQSSLCLNNKQEETSFNNQYSSSSSSRAATQLDNHQSSLPVRLKTQDSASIEGRPSHDLNETPAQFPLDEGDQHTGPHPKENGCKEIFLSPSSLNHAGVASCIKHENGFEPDHTVTADNSYHKFSALPEKNSEPIIYPTGEPIIYPTGKPADAIAAAEARKRRKKLTKLKNLHGRQCRTQC</sequence>
<comment type="caution">
    <text evidence="10">The sequence shown here is derived from an EMBL/GenBank/DDBJ whole genome shotgun (WGS) entry which is preliminary data.</text>
</comment>
<dbReference type="GO" id="GO:0043565">
    <property type="term" value="F:sequence-specific DNA binding"/>
    <property type="evidence" value="ECO:0007669"/>
    <property type="project" value="InterPro"/>
</dbReference>
<proteinExistence type="inferred from homology"/>
<dbReference type="InterPro" id="IPR046347">
    <property type="entry name" value="bZIP_sf"/>
</dbReference>
<dbReference type="PANTHER" id="PTHR45967:SF28">
    <property type="entry name" value="BASIC-LEUCINE ZIPPER (BZIP) TRANSCRIPTION FACTOR FAMILY PROTEIN"/>
    <property type="match status" value="1"/>
</dbReference>
<keyword evidence="11" id="KW-1185">Reference proteome</keyword>
<feature type="region of interest" description="Disordered" evidence="8">
    <location>
        <begin position="410"/>
        <end position="475"/>
    </location>
</feature>